<comment type="caution">
    <text evidence="1">The sequence shown here is derived from an EMBL/GenBank/DDBJ whole genome shotgun (WGS) entry which is preliminary data.</text>
</comment>
<name>A0A699YGZ2_HAELA</name>
<dbReference type="InterPro" id="IPR052654">
    <property type="entry name" value="CS_Sulfotransferase"/>
</dbReference>
<feature type="non-terminal residue" evidence="1">
    <location>
        <position position="1"/>
    </location>
</feature>
<gene>
    <name evidence="1" type="ORF">HaLaN_00903</name>
</gene>
<keyword evidence="1" id="KW-0808">Transferase</keyword>
<evidence type="ECO:0000313" key="1">
    <source>
        <dbReference type="EMBL" id="GFH06296.1"/>
    </source>
</evidence>
<dbReference type="Proteomes" id="UP000485058">
    <property type="component" value="Unassembled WGS sequence"/>
</dbReference>
<dbReference type="PANTHER" id="PTHR15723:SF0">
    <property type="entry name" value="CARBOHYDRATE SULFOTRANSFERASE 15"/>
    <property type="match status" value="1"/>
</dbReference>
<evidence type="ECO:0000313" key="2">
    <source>
        <dbReference type="Proteomes" id="UP000485058"/>
    </source>
</evidence>
<sequence>TAPSCISASSSHEGWLTAPIVAFNTNGWLKTLLQPMHGWVKWTAETGKGLFVRNDVLLALAWTSQFPRSQILFLRNEDYQAEPRHHLAAVHRFLGLREPTDEEWVRILGVERTNAQSSRYPRMLPETRALLMAFYQPFNQKLAALLGDDRWCLMAHNTPKPPTW</sequence>
<accession>A0A699YGZ2</accession>
<dbReference type="AlphaFoldDB" id="A0A699YGZ2"/>
<dbReference type="GO" id="GO:0050659">
    <property type="term" value="F:N-acetylgalactosamine 4-sulfate 6-O-sulfotransferase activity"/>
    <property type="evidence" value="ECO:0007669"/>
    <property type="project" value="TreeGrafter"/>
</dbReference>
<protein>
    <submittedName>
        <fullName evidence="1">Sulfotransferase</fullName>
    </submittedName>
</protein>
<organism evidence="1 2">
    <name type="scientific">Haematococcus lacustris</name>
    <name type="common">Green alga</name>
    <name type="synonym">Haematococcus pluvialis</name>
    <dbReference type="NCBI Taxonomy" id="44745"/>
    <lineage>
        <taxon>Eukaryota</taxon>
        <taxon>Viridiplantae</taxon>
        <taxon>Chlorophyta</taxon>
        <taxon>core chlorophytes</taxon>
        <taxon>Chlorophyceae</taxon>
        <taxon>CS clade</taxon>
        <taxon>Chlamydomonadales</taxon>
        <taxon>Haematococcaceae</taxon>
        <taxon>Haematococcus</taxon>
    </lineage>
</organism>
<proteinExistence type="predicted"/>
<dbReference type="GO" id="GO:0019319">
    <property type="term" value="P:hexose biosynthetic process"/>
    <property type="evidence" value="ECO:0007669"/>
    <property type="project" value="TreeGrafter"/>
</dbReference>
<dbReference type="Gene3D" id="3.40.50.300">
    <property type="entry name" value="P-loop containing nucleotide triphosphate hydrolases"/>
    <property type="match status" value="1"/>
</dbReference>
<dbReference type="InterPro" id="IPR027417">
    <property type="entry name" value="P-loop_NTPase"/>
</dbReference>
<keyword evidence="2" id="KW-1185">Reference proteome</keyword>
<dbReference type="PANTHER" id="PTHR15723">
    <property type="entry name" value="CARBOHYDRATE SULFOTRANSFERASE 15"/>
    <property type="match status" value="1"/>
</dbReference>
<reference evidence="1 2" key="1">
    <citation type="submission" date="2020-02" db="EMBL/GenBank/DDBJ databases">
        <title>Draft genome sequence of Haematococcus lacustris strain NIES-144.</title>
        <authorList>
            <person name="Morimoto D."/>
            <person name="Nakagawa S."/>
            <person name="Yoshida T."/>
            <person name="Sawayama S."/>
        </authorList>
    </citation>
    <scope>NUCLEOTIDE SEQUENCE [LARGE SCALE GENOMIC DNA]</scope>
    <source>
        <strain evidence="1 2">NIES-144</strain>
    </source>
</reference>
<dbReference type="SUPFAM" id="SSF52540">
    <property type="entry name" value="P-loop containing nucleoside triphosphate hydrolases"/>
    <property type="match status" value="1"/>
</dbReference>
<dbReference type="EMBL" id="BLLF01000032">
    <property type="protein sequence ID" value="GFH06296.1"/>
    <property type="molecule type" value="Genomic_DNA"/>
</dbReference>